<dbReference type="InterPro" id="IPR014862">
    <property type="entry name" value="TrwC"/>
</dbReference>
<dbReference type="AlphaFoldDB" id="A0A1G7DVV4"/>
<evidence type="ECO:0000259" key="1">
    <source>
        <dbReference type="Pfam" id="PF08751"/>
    </source>
</evidence>
<name>A0A1G7DVV4_9ACTN</name>
<evidence type="ECO:0000313" key="3">
    <source>
        <dbReference type="Proteomes" id="UP000198949"/>
    </source>
</evidence>
<reference evidence="3" key="1">
    <citation type="submission" date="2016-10" db="EMBL/GenBank/DDBJ databases">
        <authorList>
            <person name="Varghese N."/>
            <person name="Submissions S."/>
        </authorList>
    </citation>
    <scope>NUCLEOTIDE SEQUENCE [LARGE SCALE GENOMIC DNA]</scope>
    <source>
        <strain evidence="3">CGMCC 4.3516</strain>
    </source>
</reference>
<dbReference type="Proteomes" id="UP000198949">
    <property type="component" value="Unassembled WGS sequence"/>
</dbReference>
<dbReference type="Pfam" id="PF08751">
    <property type="entry name" value="TrwC"/>
    <property type="match status" value="1"/>
</dbReference>
<dbReference type="EMBL" id="FNAD01000029">
    <property type="protein sequence ID" value="SDE55296.1"/>
    <property type="molecule type" value="Genomic_DNA"/>
</dbReference>
<accession>A0A1G7DVV4</accession>
<proteinExistence type="predicted"/>
<feature type="domain" description="TrwC relaxase" evidence="1">
    <location>
        <begin position="45"/>
        <end position="122"/>
    </location>
</feature>
<gene>
    <name evidence="2" type="ORF">SAMN05216270_1295</name>
</gene>
<dbReference type="STRING" id="58114.SAMN05216270_1295"/>
<dbReference type="SUPFAM" id="SSF55464">
    <property type="entry name" value="Origin of replication-binding domain, RBD-like"/>
    <property type="match status" value="1"/>
</dbReference>
<evidence type="ECO:0000313" key="2">
    <source>
        <dbReference type="EMBL" id="SDE55296.1"/>
    </source>
</evidence>
<protein>
    <submittedName>
        <fullName evidence="2">TrwC relaxase</fullName>
    </submittedName>
</protein>
<keyword evidence="3" id="KW-1185">Reference proteome</keyword>
<organism evidence="2 3">
    <name type="scientific">Glycomyces harbinensis</name>
    <dbReference type="NCBI Taxonomy" id="58114"/>
    <lineage>
        <taxon>Bacteria</taxon>
        <taxon>Bacillati</taxon>
        <taxon>Actinomycetota</taxon>
        <taxon>Actinomycetes</taxon>
        <taxon>Glycomycetales</taxon>
        <taxon>Glycomycetaceae</taxon>
        <taxon>Glycomyces</taxon>
    </lineage>
</organism>
<sequence>MVLEFANQKFPEYETLEPFADRVAKRLGTIETETGRAATPAEIANVKREEASRQRTSVVGYNLVFSPVKSVSIIFGLHPDERVRTAVKAAHDAAVAAVIDMLEQHAAFTRSGSAGSRRSRRTA</sequence>